<dbReference type="GO" id="GO:0007156">
    <property type="term" value="P:homophilic cell adhesion via plasma membrane adhesion molecules"/>
    <property type="evidence" value="ECO:0007669"/>
    <property type="project" value="InterPro"/>
</dbReference>
<feature type="domain" description="Cadherin" evidence="14">
    <location>
        <begin position="133"/>
        <end position="241"/>
    </location>
</feature>
<dbReference type="FunFam" id="2.60.40.60:FF:000018">
    <property type="entry name" value="Protocadherin gamma c3"/>
    <property type="match status" value="1"/>
</dbReference>
<evidence type="ECO:0000313" key="16">
    <source>
        <dbReference type="Proteomes" id="UP000472270"/>
    </source>
</evidence>
<keyword evidence="7 12" id="KW-0106">Calcium</keyword>
<proteinExistence type="predicted"/>
<dbReference type="PROSITE" id="PS00232">
    <property type="entry name" value="CADHERIN_1"/>
    <property type="match status" value="2"/>
</dbReference>
<dbReference type="Pfam" id="PF16492">
    <property type="entry name" value="Cadherin_C_2"/>
    <property type="match status" value="1"/>
</dbReference>
<feature type="domain" description="Cadherin" evidence="14">
    <location>
        <begin position="355"/>
        <end position="449"/>
    </location>
</feature>
<dbReference type="PANTHER" id="PTHR24028:SF114">
    <property type="entry name" value="PCDH2G3 PROTEIN-RELATED"/>
    <property type="match status" value="1"/>
</dbReference>
<dbReference type="GO" id="GO:0005886">
    <property type="term" value="C:plasma membrane"/>
    <property type="evidence" value="ECO:0007669"/>
    <property type="project" value="UniProtKB-SubCell"/>
</dbReference>
<reference evidence="15" key="1">
    <citation type="submission" date="2025-08" db="UniProtKB">
        <authorList>
            <consortium name="Ensembl"/>
        </authorList>
    </citation>
    <scope>IDENTIFICATION</scope>
</reference>
<dbReference type="FunFam" id="2.60.40.60:FF:000001">
    <property type="entry name" value="Protocadherin alpha 2"/>
    <property type="match status" value="1"/>
</dbReference>
<dbReference type="PRINTS" id="PR00205">
    <property type="entry name" value="CADHERIN"/>
</dbReference>
<feature type="transmembrane region" description="Helical" evidence="13">
    <location>
        <begin position="631"/>
        <end position="656"/>
    </location>
</feature>
<name>A0A673KR64_9TELE</name>
<dbReference type="Gene3D" id="2.60.40.60">
    <property type="entry name" value="Cadherins"/>
    <property type="match status" value="6"/>
</dbReference>
<evidence type="ECO:0000256" key="4">
    <source>
        <dbReference type="ARBA" id="ARBA00022692"/>
    </source>
</evidence>
<dbReference type="InterPro" id="IPR032455">
    <property type="entry name" value="Cadherin_C"/>
</dbReference>
<evidence type="ECO:0000256" key="1">
    <source>
        <dbReference type="ARBA" id="ARBA00003436"/>
    </source>
</evidence>
<organism evidence="15 16">
    <name type="scientific">Sinocyclocheilus rhinocerous</name>
    <dbReference type="NCBI Taxonomy" id="307959"/>
    <lineage>
        <taxon>Eukaryota</taxon>
        <taxon>Metazoa</taxon>
        <taxon>Chordata</taxon>
        <taxon>Craniata</taxon>
        <taxon>Vertebrata</taxon>
        <taxon>Euteleostomi</taxon>
        <taxon>Actinopterygii</taxon>
        <taxon>Neopterygii</taxon>
        <taxon>Teleostei</taxon>
        <taxon>Ostariophysi</taxon>
        <taxon>Cypriniformes</taxon>
        <taxon>Cyprinidae</taxon>
        <taxon>Cyprininae</taxon>
        <taxon>Sinocyclocheilus</taxon>
    </lineage>
</organism>
<feature type="domain" description="Cadherin" evidence="14">
    <location>
        <begin position="450"/>
        <end position="619"/>
    </location>
</feature>
<keyword evidence="6" id="KW-0677">Repeat</keyword>
<keyword evidence="3" id="KW-1003">Cell membrane</keyword>
<sequence length="761" mass="83802">IEKRIDTTFIVLRAFLFSSIVLHTAYGDVRYSVPEEMKRGSVIGNIAKDLGLDVNTLSFRKARIDIEGNRKRYCDINLNTGELTVAERIDREGLCGKKALCVIKQELVLENPLESHRININVQDVNDNTPVFKKDIIKFEITESAVKGARFLLEEAHDADIGTNSVQTYNLGQNKYFELAVAAKATGKMYGELVLNKELDREQQQEVTLILTAVDGGTPPRLGTVAIHVTVLDANDNAPVFSQAVYKVSLPENSPLDTVVVTVSATDADEGQNGEVTYEFGHISESDLMFFSLDPSNGRITLIGSLDYEDESSFELPIQATDGLGIVSHATVVIEISDINDNSPSIVIKSLNSPIPENALPGTEVGIINDRDSENNGQVRCSIQQNVPFNLVPSIKNYYSLVTTGELDRELLSDYNITITATDEGSPPLSSTKNIHLTVADVNDNPPVFQEQSYRAHVQENTKPGSSICSVSATDPDWRQNGTVVYSLLSSDVNGAPVSSFLSINGDTGVIHAVRSFDYEQLKSFKVLARSLVSKVIAVDAVDADNAWLSYHIIKATDPGLFTIGVHSGEIRTQRDISESDSMKQNLIVSVRDNGQPPLSATCALYLLISDNLAEVPELKDMSRDESSSKLTFYLIIALVSVSTFFLTFIIIILAVRFSRRRKPRLLFDGAVAIPSAYLPPNYAEVEGAGTLRSTYNYDAYLTTGSRTSDFKFVRSYNEGTLTADLTLKKTQSTVDDLERLDAEMSDSFQVGLTKYFYLFF</sequence>
<keyword evidence="11" id="KW-0325">Glycoprotein</keyword>
<dbReference type="FunFam" id="2.60.40.60:FF:000004">
    <property type="entry name" value="Protocadherin 1 gamma 2"/>
    <property type="match status" value="1"/>
</dbReference>
<dbReference type="AlphaFoldDB" id="A0A673KR64"/>
<keyword evidence="8" id="KW-0130">Cell adhesion</keyword>
<keyword evidence="5" id="KW-0732">Signal</keyword>
<evidence type="ECO:0000256" key="3">
    <source>
        <dbReference type="ARBA" id="ARBA00022475"/>
    </source>
</evidence>
<dbReference type="FunFam" id="2.60.40.60:FF:000006">
    <property type="entry name" value="Protocadherin alpha 2"/>
    <property type="match status" value="1"/>
</dbReference>
<dbReference type="InterPro" id="IPR002126">
    <property type="entry name" value="Cadherin-like_dom"/>
</dbReference>
<dbReference type="Pfam" id="PF08266">
    <property type="entry name" value="Cadherin_2"/>
    <property type="match status" value="1"/>
</dbReference>
<dbReference type="PROSITE" id="PS50268">
    <property type="entry name" value="CADHERIN_2"/>
    <property type="match status" value="5"/>
</dbReference>
<dbReference type="Ensembl" id="ENSSRHT00000070863.1">
    <property type="protein sequence ID" value="ENSSRHP00000068977.1"/>
    <property type="gene ID" value="ENSSRHG00000034320.1"/>
</dbReference>
<evidence type="ECO:0000256" key="13">
    <source>
        <dbReference type="SAM" id="Phobius"/>
    </source>
</evidence>
<dbReference type="InterPro" id="IPR013164">
    <property type="entry name" value="Cadherin_N"/>
</dbReference>
<feature type="domain" description="Cadherin" evidence="14">
    <location>
        <begin position="32"/>
        <end position="132"/>
    </location>
</feature>
<dbReference type="FunFam" id="2.60.40.60:FF:000129">
    <property type="entry name" value="protocadherin alpha-C2 isoform X1"/>
    <property type="match status" value="1"/>
</dbReference>
<dbReference type="PANTHER" id="PTHR24028">
    <property type="entry name" value="CADHERIN-87A"/>
    <property type="match status" value="1"/>
</dbReference>
<protein>
    <recommendedName>
        <fullName evidence="14">Cadherin domain-containing protein</fullName>
    </recommendedName>
</protein>
<dbReference type="InterPro" id="IPR020894">
    <property type="entry name" value="Cadherin_CS"/>
</dbReference>
<reference evidence="15" key="2">
    <citation type="submission" date="2025-09" db="UniProtKB">
        <authorList>
            <consortium name="Ensembl"/>
        </authorList>
    </citation>
    <scope>IDENTIFICATION</scope>
</reference>
<evidence type="ECO:0000256" key="11">
    <source>
        <dbReference type="ARBA" id="ARBA00023180"/>
    </source>
</evidence>
<comment type="function">
    <text evidence="1">Potential calcium-dependent cell-adhesion protein. May be involved in the establishment and maintenance of specific neuronal connections in the brain.</text>
</comment>
<keyword evidence="10 13" id="KW-0472">Membrane</keyword>
<dbReference type="GO" id="GO:0005509">
    <property type="term" value="F:calcium ion binding"/>
    <property type="evidence" value="ECO:0007669"/>
    <property type="project" value="UniProtKB-UniRule"/>
</dbReference>
<comment type="subcellular location">
    <subcellularLocation>
        <location evidence="2">Cell membrane</location>
        <topology evidence="2">Single-pass type I membrane protein</topology>
    </subcellularLocation>
</comment>
<evidence type="ECO:0000256" key="5">
    <source>
        <dbReference type="ARBA" id="ARBA00022729"/>
    </source>
</evidence>
<accession>A0A673KR64</accession>
<dbReference type="Pfam" id="PF00028">
    <property type="entry name" value="Cadherin"/>
    <property type="match status" value="5"/>
</dbReference>
<dbReference type="InterPro" id="IPR015919">
    <property type="entry name" value="Cadherin-like_sf"/>
</dbReference>
<dbReference type="SUPFAM" id="SSF49313">
    <property type="entry name" value="Cadherin-like"/>
    <property type="match status" value="6"/>
</dbReference>
<evidence type="ECO:0000256" key="7">
    <source>
        <dbReference type="ARBA" id="ARBA00022837"/>
    </source>
</evidence>
<dbReference type="InterPro" id="IPR050174">
    <property type="entry name" value="Protocadherin/Cadherin-CA"/>
</dbReference>
<keyword evidence="16" id="KW-1185">Reference proteome</keyword>
<dbReference type="GO" id="GO:0009653">
    <property type="term" value="P:anatomical structure morphogenesis"/>
    <property type="evidence" value="ECO:0007669"/>
    <property type="project" value="UniProtKB-ARBA"/>
</dbReference>
<evidence type="ECO:0000256" key="6">
    <source>
        <dbReference type="ARBA" id="ARBA00022737"/>
    </source>
</evidence>
<dbReference type="FunFam" id="2.60.40.60:FF:000002">
    <property type="entry name" value="Protocadherin alpha 2"/>
    <property type="match status" value="1"/>
</dbReference>
<evidence type="ECO:0000256" key="10">
    <source>
        <dbReference type="ARBA" id="ARBA00023136"/>
    </source>
</evidence>
<keyword evidence="4 13" id="KW-0812">Transmembrane</keyword>
<dbReference type="CDD" id="cd11304">
    <property type="entry name" value="Cadherin_repeat"/>
    <property type="match status" value="5"/>
</dbReference>
<evidence type="ECO:0000256" key="12">
    <source>
        <dbReference type="PROSITE-ProRule" id="PRU00043"/>
    </source>
</evidence>
<dbReference type="Proteomes" id="UP000472270">
    <property type="component" value="Unassembled WGS sequence"/>
</dbReference>
<evidence type="ECO:0000256" key="9">
    <source>
        <dbReference type="ARBA" id="ARBA00022989"/>
    </source>
</evidence>
<evidence type="ECO:0000313" key="15">
    <source>
        <dbReference type="Ensembl" id="ENSSRHP00000068977.1"/>
    </source>
</evidence>
<evidence type="ECO:0000256" key="2">
    <source>
        <dbReference type="ARBA" id="ARBA00004251"/>
    </source>
</evidence>
<evidence type="ECO:0000256" key="8">
    <source>
        <dbReference type="ARBA" id="ARBA00022889"/>
    </source>
</evidence>
<keyword evidence="9 13" id="KW-1133">Transmembrane helix</keyword>
<dbReference type="SMART" id="SM00112">
    <property type="entry name" value="CA"/>
    <property type="match status" value="6"/>
</dbReference>
<feature type="domain" description="Cadherin" evidence="14">
    <location>
        <begin position="242"/>
        <end position="346"/>
    </location>
</feature>
<evidence type="ECO:0000259" key="14">
    <source>
        <dbReference type="PROSITE" id="PS50268"/>
    </source>
</evidence>